<protein>
    <submittedName>
        <fullName evidence="4">Uncharacterized protein</fullName>
    </submittedName>
</protein>
<evidence type="ECO:0000256" key="3">
    <source>
        <dbReference type="SAM" id="SignalP"/>
    </source>
</evidence>
<dbReference type="AlphaFoldDB" id="A0A7S0N1L0"/>
<dbReference type="EMBL" id="HBEZ01055137">
    <property type="protein sequence ID" value="CAD8657524.1"/>
    <property type="molecule type" value="Transcribed_RNA"/>
</dbReference>
<evidence type="ECO:0000313" key="4">
    <source>
        <dbReference type="EMBL" id="CAD8657524.1"/>
    </source>
</evidence>
<feature type="signal peptide" evidence="3">
    <location>
        <begin position="1"/>
        <end position="24"/>
    </location>
</feature>
<dbReference type="Gene3D" id="2.60.40.2020">
    <property type="match status" value="1"/>
</dbReference>
<dbReference type="InterPro" id="IPR036331">
    <property type="entry name" value="Chagasin-like_sf"/>
</dbReference>
<dbReference type="GO" id="GO:0004869">
    <property type="term" value="F:cysteine-type endopeptidase inhibitor activity"/>
    <property type="evidence" value="ECO:0007669"/>
    <property type="project" value="UniProtKB-KW"/>
</dbReference>
<sequence length="306" mass="33320">MMLLFQQRIVLAICAVVLCSTVHADDAPVVLHLNSSSKSVRVEVAISSVSEYRFLDLYFETCVSCGYRWKLKSNSYTKRIKAYHKELISNKNGLLGGQDTVLYRFKAFNSGKATLPYEYGPVYPAPKNATFRVTVHVTITKSLTPVPIITKALIPTFTTTPSPSLIEFIPRLTTTSVAIVPASTPAETGPVLDPSMQAASYMVMLGQKFNLSIPTCKICEEDKWVLYSPQLSGVLKEYPMIYLPPATDGSTPGKSVFTFEAVGLGIAELPFLYTGDLGGLSLFIVSITVVSDYADGVPQLPPATPT</sequence>
<name>A0A7S0N1L0_9CRYP</name>
<accession>A0A7S0N1L0</accession>
<evidence type="ECO:0000256" key="1">
    <source>
        <dbReference type="ARBA" id="ARBA00022690"/>
    </source>
</evidence>
<dbReference type="SUPFAM" id="SSF141066">
    <property type="entry name" value="ICP-like"/>
    <property type="match status" value="1"/>
</dbReference>
<feature type="chain" id="PRO_5031209493" evidence="3">
    <location>
        <begin position="25"/>
        <end position="306"/>
    </location>
</feature>
<organism evidence="4">
    <name type="scientific">Cryptomonas curvata</name>
    <dbReference type="NCBI Taxonomy" id="233186"/>
    <lineage>
        <taxon>Eukaryota</taxon>
        <taxon>Cryptophyceae</taxon>
        <taxon>Cryptomonadales</taxon>
        <taxon>Cryptomonadaceae</taxon>
        <taxon>Cryptomonas</taxon>
    </lineage>
</organism>
<proteinExistence type="predicted"/>
<keyword evidence="2" id="KW-0789">Thiol protease inhibitor</keyword>
<gene>
    <name evidence="4" type="ORF">CCUR1050_LOCUS30267</name>
</gene>
<reference evidence="4" key="1">
    <citation type="submission" date="2021-01" db="EMBL/GenBank/DDBJ databases">
        <authorList>
            <person name="Corre E."/>
            <person name="Pelletier E."/>
            <person name="Niang G."/>
            <person name="Scheremetjew M."/>
            <person name="Finn R."/>
            <person name="Kale V."/>
            <person name="Holt S."/>
            <person name="Cochrane G."/>
            <person name="Meng A."/>
            <person name="Brown T."/>
            <person name="Cohen L."/>
        </authorList>
    </citation>
    <scope>NUCLEOTIDE SEQUENCE</scope>
    <source>
        <strain evidence="4">CCAP979/52</strain>
    </source>
</reference>
<keyword evidence="1" id="KW-0646">Protease inhibitor</keyword>
<evidence type="ECO:0000256" key="2">
    <source>
        <dbReference type="ARBA" id="ARBA00022704"/>
    </source>
</evidence>
<keyword evidence="3" id="KW-0732">Signal</keyword>